<dbReference type="EC" id="2.6.1.16" evidence="3 10"/>
<dbReference type="PROSITE" id="PS51278">
    <property type="entry name" value="GATASE_TYPE_2"/>
    <property type="match status" value="1"/>
</dbReference>
<evidence type="ECO:0000313" key="14">
    <source>
        <dbReference type="Proteomes" id="UP000077654"/>
    </source>
</evidence>
<dbReference type="InterPro" id="IPR005855">
    <property type="entry name" value="GFAT"/>
</dbReference>
<dbReference type="PROSITE" id="PS51464">
    <property type="entry name" value="SIS"/>
    <property type="match status" value="2"/>
</dbReference>
<keyword evidence="9" id="KW-0315">Glutamine amidotransferase</keyword>
<dbReference type="InterPro" id="IPR001347">
    <property type="entry name" value="SIS_dom"/>
</dbReference>
<dbReference type="EMBL" id="CP011299">
    <property type="protein sequence ID" value="ANF16850.1"/>
    <property type="molecule type" value="Genomic_DNA"/>
</dbReference>
<evidence type="ECO:0000256" key="9">
    <source>
        <dbReference type="ARBA" id="ARBA00022962"/>
    </source>
</evidence>
<keyword evidence="6 10" id="KW-0032">Aminotransferase</keyword>
<evidence type="ECO:0000256" key="10">
    <source>
        <dbReference type="HAMAP-Rule" id="MF_00164"/>
    </source>
</evidence>
<dbReference type="GO" id="GO:0006002">
    <property type="term" value="P:fructose 6-phosphate metabolic process"/>
    <property type="evidence" value="ECO:0007669"/>
    <property type="project" value="TreeGrafter"/>
</dbReference>
<proteinExistence type="inferred from homology"/>
<gene>
    <name evidence="10" type="primary">glmS</name>
    <name evidence="13" type="ORF">XW81_00130</name>
</gene>
<organism evidence="13 14">
    <name type="scientific">Buchnera aphidicola subsp. Schlechtendalia chinensis</name>
    <dbReference type="NCBI Taxonomy" id="118110"/>
    <lineage>
        <taxon>Bacteria</taxon>
        <taxon>Pseudomonadati</taxon>
        <taxon>Pseudomonadota</taxon>
        <taxon>Gammaproteobacteria</taxon>
        <taxon>Enterobacterales</taxon>
        <taxon>Erwiniaceae</taxon>
        <taxon>Buchnera</taxon>
    </lineage>
</organism>
<dbReference type="OrthoDB" id="9761808at2"/>
<dbReference type="PANTHER" id="PTHR10937">
    <property type="entry name" value="GLUCOSAMINE--FRUCTOSE-6-PHOSPHATE AMINOTRANSFERASE, ISOMERIZING"/>
    <property type="match status" value="1"/>
</dbReference>
<sequence length="610" mass="68747">MCGIIAAIARKNVVNVLKEGIIRLEYRGYDSSGLAIINKKNKILRFRAKGKVKNLIKIIKNKSLSGHIGMAHTRWATHGKALVKNAHPHISSNVAIVHNGIIENYKKIKTYLQEQGYIFLSNTDTEVIAHLIHFTQKIYNKKSLFNIIQIITKKLEGNYSMVIMDSNDSKVLLAVRSGSPLLVGKGEMGNYISSDQLAFSNIARNLIYLKENDIALLTHNNVTIFDKNGILQNRKEIESEIKNKSVHKGKFKHYTAKEIYEQPVSIKNTILNRFIKNETVYFSELDVKAEKIFSQTEHIQIIACGTSYHAGLVSKYWFESLAMIACDVEVASEFCYKKILVRKNSLLLIISQSGETADNLNALKISKNLGYLGSLTICNSKSSSLVYESDFSLFTCAGIEIGVASTKAFTTQLTVLLMLVAKFIHLKSKNFKLEKKIINLLNILPNRIEEILKHKKSVYSLAKKIFDKKNIIFLGKGEQYPIAMEGALKIKEISYIHAEGYPIGELKHGPLALIDSNVPIIIIAPNNNLLEKIKLNIEEIHSRGGLIYILSDPFAKFNKNRNIIRLPYIEHLISPIFYAIPLQLLAYYTALIKGENIDQPRNLAKSVTVE</sequence>
<dbReference type="GO" id="GO:0005829">
    <property type="term" value="C:cytosol"/>
    <property type="evidence" value="ECO:0007669"/>
    <property type="project" value="TreeGrafter"/>
</dbReference>
<evidence type="ECO:0000256" key="3">
    <source>
        <dbReference type="ARBA" id="ARBA00012916"/>
    </source>
</evidence>
<dbReference type="InterPro" id="IPR029055">
    <property type="entry name" value="Ntn_hydrolases_N"/>
</dbReference>
<comment type="subcellular location">
    <subcellularLocation>
        <location evidence="2 10">Cytoplasm</location>
    </subcellularLocation>
</comment>
<dbReference type="CDD" id="cd05009">
    <property type="entry name" value="SIS_GlmS_GlmD_2"/>
    <property type="match status" value="1"/>
</dbReference>
<keyword evidence="5 10" id="KW-0963">Cytoplasm</keyword>
<comment type="function">
    <text evidence="10">Catalyzes the first step in hexosamine metabolism, converting fructose-6P into glucosamine-6P using glutamine as a nitrogen source.</text>
</comment>
<dbReference type="FunFam" id="3.40.50.10490:FF:000001">
    <property type="entry name" value="Glutamine--fructose-6-phosphate aminotransferase [isomerizing]"/>
    <property type="match status" value="1"/>
</dbReference>
<dbReference type="Proteomes" id="UP000077654">
    <property type="component" value="Chromosome"/>
</dbReference>
<feature type="domain" description="SIS" evidence="12">
    <location>
        <begin position="461"/>
        <end position="600"/>
    </location>
</feature>
<dbReference type="InterPro" id="IPR047084">
    <property type="entry name" value="GFAT_N"/>
</dbReference>
<feature type="active site" description="For Fru-6P isomerization activity" evidence="10">
    <location>
        <position position="605"/>
    </location>
</feature>
<dbReference type="RefSeq" id="WP_075473757.1">
    <property type="nucleotide sequence ID" value="NZ_CP011299.1"/>
</dbReference>
<feature type="initiator methionine" description="Removed" evidence="10">
    <location>
        <position position="1"/>
    </location>
</feature>
<dbReference type="SUPFAM" id="SSF53697">
    <property type="entry name" value="SIS domain"/>
    <property type="match status" value="1"/>
</dbReference>
<evidence type="ECO:0000256" key="2">
    <source>
        <dbReference type="ARBA" id="ARBA00004496"/>
    </source>
</evidence>
<dbReference type="Gene3D" id="3.40.50.10490">
    <property type="entry name" value="Glucose-6-phosphate isomerase like protein, domain 1"/>
    <property type="match status" value="2"/>
</dbReference>
<keyword evidence="14" id="KW-1185">Reference proteome</keyword>
<evidence type="ECO:0000313" key="13">
    <source>
        <dbReference type="EMBL" id="ANF16850.1"/>
    </source>
</evidence>
<feature type="active site" description="Nucleophile; for GATase activity" evidence="10">
    <location>
        <position position="2"/>
    </location>
</feature>
<evidence type="ECO:0000256" key="5">
    <source>
        <dbReference type="ARBA" id="ARBA00022490"/>
    </source>
</evidence>
<evidence type="ECO:0000256" key="6">
    <source>
        <dbReference type="ARBA" id="ARBA00022576"/>
    </source>
</evidence>
<evidence type="ECO:0000256" key="1">
    <source>
        <dbReference type="ARBA" id="ARBA00001031"/>
    </source>
</evidence>
<evidence type="ECO:0000256" key="7">
    <source>
        <dbReference type="ARBA" id="ARBA00022679"/>
    </source>
</evidence>
<dbReference type="NCBIfam" id="NF001484">
    <property type="entry name" value="PRK00331.1"/>
    <property type="match status" value="1"/>
</dbReference>
<name>A0A172WD11_BUCSC</name>
<dbReference type="FunFam" id="3.60.20.10:FF:000006">
    <property type="entry name" value="Glutamine--fructose-6-phosphate aminotransferase [isomerizing]"/>
    <property type="match status" value="1"/>
</dbReference>
<evidence type="ECO:0000256" key="4">
    <source>
        <dbReference type="ARBA" id="ARBA00016090"/>
    </source>
</evidence>
<dbReference type="GO" id="GO:0004360">
    <property type="term" value="F:glutamine-fructose-6-phosphate transaminase (isomerizing) activity"/>
    <property type="evidence" value="ECO:0007669"/>
    <property type="project" value="UniProtKB-UniRule"/>
</dbReference>
<dbReference type="Pfam" id="PF01380">
    <property type="entry name" value="SIS"/>
    <property type="match status" value="2"/>
</dbReference>
<dbReference type="GO" id="GO:0006487">
    <property type="term" value="P:protein N-linked glycosylation"/>
    <property type="evidence" value="ECO:0007669"/>
    <property type="project" value="TreeGrafter"/>
</dbReference>
<comment type="subunit">
    <text evidence="10">Homodimer.</text>
</comment>
<evidence type="ECO:0000256" key="8">
    <source>
        <dbReference type="ARBA" id="ARBA00022737"/>
    </source>
</evidence>
<dbReference type="InterPro" id="IPR017932">
    <property type="entry name" value="GATase_2_dom"/>
</dbReference>
<dbReference type="CDD" id="cd05008">
    <property type="entry name" value="SIS_GlmS_GlmD_1"/>
    <property type="match status" value="1"/>
</dbReference>
<dbReference type="GO" id="GO:0005975">
    <property type="term" value="P:carbohydrate metabolic process"/>
    <property type="evidence" value="ECO:0007669"/>
    <property type="project" value="UniProtKB-UniRule"/>
</dbReference>
<dbReference type="HAMAP" id="MF_00164">
    <property type="entry name" value="GlmS"/>
    <property type="match status" value="1"/>
</dbReference>
<dbReference type="InterPro" id="IPR035490">
    <property type="entry name" value="GlmS/FrlB_SIS"/>
</dbReference>
<dbReference type="STRING" id="118110.XW81_00130"/>
<dbReference type="Gene3D" id="3.60.20.10">
    <property type="entry name" value="Glutamine Phosphoribosylpyrophosphate, subunit 1, domain 1"/>
    <property type="match status" value="1"/>
</dbReference>
<dbReference type="PANTHER" id="PTHR10937:SF0">
    <property type="entry name" value="GLUTAMINE--FRUCTOSE-6-PHOSPHATE TRANSAMINASE (ISOMERIZING)"/>
    <property type="match status" value="1"/>
</dbReference>
<dbReference type="InterPro" id="IPR035466">
    <property type="entry name" value="GlmS/AgaS_SIS"/>
</dbReference>
<dbReference type="AlphaFoldDB" id="A0A172WD11"/>
<feature type="domain" description="SIS" evidence="12">
    <location>
        <begin position="289"/>
        <end position="429"/>
    </location>
</feature>
<evidence type="ECO:0000259" key="12">
    <source>
        <dbReference type="PROSITE" id="PS51464"/>
    </source>
</evidence>
<keyword evidence="8" id="KW-0677">Repeat</keyword>
<dbReference type="NCBIfam" id="TIGR01135">
    <property type="entry name" value="glmS"/>
    <property type="match status" value="1"/>
</dbReference>
<feature type="domain" description="Glutamine amidotransferase type-2" evidence="11">
    <location>
        <begin position="2"/>
        <end position="220"/>
    </location>
</feature>
<dbReference type="SUPFAM" id="SSF56235">
    <property type="entry name" value="N-terminal nucleophile aminohydrolases (Ntn hydrolases)"/>
    <property type="match status" value="1"/>
</dbReference>
<reference evidence="13 14" key="1">
    <citation type="submission" date="2015-04" db="EMBL/GenBank/DDBJ databases">
        <title>Buchnera aphidicola assembly.</title>
        <authorList>
            <person name="Zhang Y."/>
        </authorList>
    </citation>
    <scope>NUCLEOTIDE SEQUENCE [LARGE SCALE GENOMIC DNA]</scope>
    <source>
        <strain evidence="13 14">SC</strain>
    </source>
</reference>
<dbReference type="GO" id="GO:0097367">
    <property type="term" value="F:carbohydrate derivative binding"/>
    <property type="evidence" value="ECO:0007669"/>
    <property type="project" value="InterPro"/>
</dbReference>
<keyword evidence="7 10" id="KW-0808">Transferase</keyword>
<dbReference type="GO" id="GO:0006047">
    <property type="term" value="P:UDP-N-acetylglucosamine metabolic process"/>
    <property type="evidence" value="ECO:0007669"/>
    <property type="project" value="TreeGrafter"/>
</dbReference>
<protein>
    <recommendedName>
        <fullName evidence="4 10">Glutamine--fructose-6-phosphate aminotransferase [isomerizing]</fullName>
        <ecNumber evidence="3 10">2.6.1.16</ecNumber>
    </recommendedName>
    <alternativeName>
        <fullName evidence="10">D-fructose-6-phosphate amidotransferase</fullName>
    </alternativeName>
    <alternativeName>
        <fullName evidence="10">GFAT</fullName>
    </alternativeName>
    <alternativeName>
        <fullName evidence="10">Glucosamine-6-phosphate synthase</fullName>
    </alternativeName>
    <alternativeName>
        <fullName evidence="10">Hexosephosphate aminotransferase</fullName>
    </alternativeName>
    <alternativeName>
        <fullName evidence="10">L-glutamine--D-fructose-6-phosphate amidotransferase</fullName>
    </alternativeName>
</protein>
<accession>A0A172WD11</accession>
<comment type="catalytic activity">
    <reaction evidence="1 10">
        <text>D-fructose 6-phosphate + L-glutamine = D-glucosamine 6-phosphate + L-glutamate</text>
        <dbReference type="Rhea" id="RHEA:13237"/>
        <dbReference type="ChEBI" id="CHEBI:29985"/>
        <dbReference type="ChEBI" id="CHEBI:58359"/>
        <dbReference type="ChEBI" id="CHEBI:58725"/>
        <dbReference type="ChEBI" id="CHEBI:61527"/>
        <dbReference type="EC" id="2.6.1.16"/>
    </reaction>
</comment>
<dbReference type="InterPro" id="IPR046348">
    <property type="entry name" value="SIS_dom_sf"/>
</dbReference>
<dbReference type="Pfam" id="PF13522">
    <property type="entry name" value="GATase_6"/>
    <property type="match status" value="1"/>
</dbReference>
<dbReference type="CDD" id="cd00714">
    <property type="entry name" value="GFAT"/>
    <property type="match status" value="1"/>
</dbReference>
<dbReference type="PATRIC" id="fig|118110.3.peg.25"/>
<evidence type="ECO:0000259" key="11">
    <source>
        <dbReference type="PROSITE" id="PS51278"/>
    </source>
</evidence>